<dbReference type="InterPro" id="IPR016064">
    <property type="entry name" value="NAD/diacylglycerol_kinase_sf"/>
</dbReference>
<dbReference type="PANTHER" id="PTHR12358:SF54">
    <property type="entry name" value="SPHINGOSINE KINASE RELATED PROTEIN"/>
    <property type="match status" value="1"/>
</dbReference>
<gene>
    <name evidence="6" type="ORF">WDJ50_06700</name>
</gene>
<name>A0AAU6Q683_9DEIO</name>
<evidence type="ECO:0000256" key="1">
    <source>
        <dbReference type="ARBA" id="ARBA00022679"/>
    </source>
</evidence>
<keyword evidence="3 6" id="KW-0418">Kinase</keyword>
<dbReference type="InterPro" id="IPR017438">
    <property type="entry name" value="ATP-NAD_kinase_N"/>
</dbReference>
<dbReference type="InterPro" id="IPR050187">
    <property type="entry name" value="Lipid_Phosphate_FormReg"/>
</dbReference>
<evidence type="ECO:0000259" key="5">
    <source>
        <dbReference type="PROSITE" id="PS50146"/>
    </source>
</evidence>
<dbReference type="GO" id="GO:0005524">
    <property type="term" value="F:ATP binding"/>
    <property type="evidence" value="ECO:0007669"/>
    <property type="project" value="UniProtKB-KW"/>
</dbReference>
<dbReference type="Pfam" id="PF19279">
    <property type="entry name" value="YegS_C"/>
    <property type="match status" value="1"/>
</dbReference>
<evidence type="ECO:0000256" key="3">
    <source>
        <dbReference type="ARBA" id="ARBA00022777"/>
    </source>
</evidence>
<dbReference type="Pfam" id="PF00781">
    <property type="entry name" value="DAGK_cat"/>
    <property type="match status" value="1"/>
</dbReference>
<reference evidence="6" key="1">
    <citation type="submission" date="2024-03" db="EMBL/GenBank/DDBJ databases">
        <title>Deinococcus weizhi sp. nov., isolated from human skin.</title>
        <authorList>
            <person name="Wei Z."/>
            <person name="Tian F."/>
            <person name="Yang C."/>
            <person name="Xin L.T."/>
            <person name="Wen Z.J."/>
            <person name="Lan K.C."/>
            <person name="Yu L."/>
            <person name="Zhe W."/>
            <person name="Dan F.D."/>
            <person name="Jun W."/>
            <person name="Rui Z."/>
            <person name="Yong X.J."/>
            <person name="Ting Y."/>
            <person name="Wei X."/>
            <person name="Xu Z.G."/>
            <person name="Xin Z."/>
            <person name="Dong F.G."/>
            <person name="Ni X.M."/>
            <person name="Zheng M.G."/>
            <person name="Chun Y."/>
            <person name="Qian W.X."/>
        </authorList>
    </citation>
    <scope>NUCLEOTIDE SEQUENCE</scope>
    <source>
        <strain evidence="6">VB142</strain>
    </source>
</reference>
<dbReference type="InterPro" id="IPR001206">
    <property type="entry name" value="Diacylglycerol_kinase_cat_dom"/>
</dbReference>
<sequence>MSDIIISARAGAPVRGPDHPPQATLIYNAKAGGSEHASPDHLVEKLHQLGYQPVYRATDSEEDMRAALEDVRGHVFVAGGDGTIRAAALYLAGREDVVLGVIPMGTANNIGRTLGVTGEPLEVIESYRAAAPRPFDVGRVAAPWGEDLFLEACGCGAFADIITEYDPEEGKSPLRAVQALAKVIGDFDPPAVPLRIDGEEGPPTSYALLEVLNTRATGPRLQLATHADPSDGLLDVIAVDAQQRQTLLAYLTALARDEFADLASVQDRLARTVEIPYHGQAFHIDGEVRPPLPGASGTVRIEVWPAALHVLTPTPPAPQEQP</sequence>
<dbReference type="Gene3D" id="3.40.50.10330">
    <property type="entry name" value="Probable inorganic polyphosphate/atp-NAD kinase, domain 1"/>
    <property type="match status" value="1"/>
</dbReference>
<dbReference type="RefSeq" id="WP_339097120.1">
    <property type="nucleotide sequence ID" value="NZ_CP149782.1"/>
</dbReference>
<dbReference type="SUPFAM" id="SSF111331">
    <property type="entry name" value="NAD kinase/diacylglycerol kinase-like"/>
    <property type="match status" value="1"/>
</dbReference>
<proteinExistence type="predicted"/>
<dbReference type="GO" id="GO:0016301">
    <property type="term" value="F:kinase activity"/>
    <property type="evidence" value="ECO:0007669"/>
    <property type="project" value="UniProtKB-KW"/>
</dbReference>
<keyword evidence="4" id="KW-0067">ATP-binding</keyword>
<dbReference type="PROSITE" id="PS50146">
    <property type="entry name" value="DAGK"/>
    <property type="match status" value="1"/>
</dbReference>
<dbReference type="PANTHER" id="PTHR12358">
    <property type="entry name" value="SPHINGOSINE KINASE"/>
    <property type="match status" value="1"/>
</dbReference>
<dbReference type="SMART" id="SM00046">
    <property type="entry name" value="DAGKc"/>
    <property type="match status" value="1"/>
</dbReference>
<evidence type="ECO:0000313" key="6">
    <source>
        <dbReference type="EMBL" id="WYF45797.1"/>
    </source>
</evidence>
<dbReference type="EMBL" id="CP149782">
    <property type="protein sequence ID" value="WYF45797.1"/>
    <property type="molecule type" value="Genomic_DNA"/>
</dbReference>
<evidence type="ECO:0000256" key="4">
    <source>
        <dbReference type="ARBA" id="ARBA00022840"/>
    </source>
</evidence>
<feature type="domain" description="DAGKc" evidence="5">
    <location>
        <begin position="18"/>
        <end position="145"/>
    </location>
</feature>
<accession>A0AAU6Q683</accession>
<keyword evidence="1" id="KW-0808">Transferase</keyword>
<evidence type="ECO:0000256" key="2">
    <source>
        <dbReference type="ARBA" id="ARBA00022741"/>
    </source>
</evidence>
<protein>
    <submittedName>
        <fullName evidence="6">Diacylglycerol kinase family protein</fullName>
    </submittedName>
</protein>
<organism evidence="6">
    <name type="scientific">Deinococcus sp. VB142</name>
    <dbReference type="NCBI Taxonomy" id="3112952"/>
    <lineage>
        <taxon>Bacteria</taxon>
        <taxon>Thermotogati</taxon>
        <taxon>Deinococcota</taxon>
        <taxon>Deinococci</taxon>
        <taxon>Deinococcales</taxon>
        <taxon>Deinococcaceae</taxon>
        <taxon>Deinococcus</taxon>
    </lineage>
</organism>
<keyword evidence="2" id="KW-0547">Nucleotide-binding</keyword>
<dbReference type="Gene3D" id="2.60.200.40">
    <property type="match status" value="1"/>
</dbReference>
<dbReference type="AlphaFoldDB" id="A0AAU6Q683"/>
<dbReference type="InterPro" id="IPR045540">
    <property type="entry name" value="YegS/DAGK_C"/>
</dbReference>